<dbReference type="STRING" id="2018661.A0A2A2L028"/>
<dbReference type="InterPro" id="IPR011990">
    <property type="entry name" value="TPR-like_helical_dom_sf"/>
</dbReference>
<name>A0A2A2L028_9BILA</name>
<keyword evidence="5" id="KW-1185">Reference proteome</keyword>
<dbReference type="Proteomes" id="UP000218231">
    <property type="component" value="Unassembled WGS sequence"/>
</dbReference>
<gene>
    <name evidence="4" type="ORF">WR25_26845</name>
</gene>
<organism evidence="4 5">
    <name type="scientific">Diploscapter pachys</name>
    <dbReference type="NCBI Taxonomy" id="2018661"/>
    <lineage>
        <taxon>Eukaryota</taxon>
        <taxon>Metazoa</taxon>
        <taxon>Ecdysozoa</taxon>
        <taxon>Nematoda</taxon>
        <taxon>Chromadorea</taxon>
        <taxon>Rhabditida</taxon>
        <taxon>Rhabditina</taxon>
        <taxon>Rhabditomorpha</taxon>
        <taxon>Rhabditoidea</taxon>
        <taxon>Rhabditidae</taxon>
        <taxon>Diploscapter</taxon>
    </lineage>
</organism>
<evidence type="ECO:0000256" key="3">
    <source>
        <dbReference type="ARBA" id="ARBA00029872"/>
    </source>
</evidence>
<evidence type="ECO:0000256" key="1">
    <source>
        <dbReference type="ARBA" id="ARBA00006298"/>
    </source>
</evidence>
<reference evidence="4 5" key="1">
    <citation type="journal article" date="2017" name="Curr. Biol.">
        <title>Genome architecture and evolution of a unichromosomal asexual nematode.</title>
        <authorList>
            <person name="Fradin H."/>
            <person name="Zegar C."/>
            <person name="Gutwein M."/>
            <person name="Lucas J."/>
            <person name="Kovtun M."/>
            <person name="Corcoran D."/>
            <person name="Baugh L.R."/>
            <person name="Kiontke K."/>
            <person name="Gunsalus K."/>
            <person name="Fitch D.H."/>
            <person name="Piano F."/>
        </authorList>
    </citation>
    <scope>NUCLEOTIDE SEQUENCE [LARGE SCALE GENOMIC DNA]</scope>
    <source>
        <strain evidence="4">PF1309</strain>
    </source>
</reference>
<protein>
    <recommendedName>
        <fullName evidence="3">N-terminal acetyltransferase B complex subunit MDM20 homolog</fullName>
    </recommendedName>
</protein>
<dbReference type="PANTHER" id="PTHR22767:SF3">
    <property type="entry name" value="N-ALPHA-ACETYLTRANSFERASE 25, NATB AUXILIARY SUBUNIT"/>
    <property type="match status" value="1"/>
</dbReference>
<dbReference type="PANTHER" id="PTHR22767">
    <property type="entry name" value="N-TERMINAL ACETYLTRANSFERASE-RELATED"/>
    <property type="match status" value="1"/>
</dbReference>
<evidence type="ECO:0000256" key="2">
    <source>
        <dbReference type="ARBA" id="ARBA00022803"/>
    </source>
</evidence>
<sequence>MTSKADQAVQERRLRPIYDALDSGNFKKAIQEADKVLKKHPKTNCAKALKALAFIRTERLSEASEILEEVDTEKAQHDENTLSALNHCYKEADVPEKLISLYERAVAQAPTETNLTNLFTAYVRNRDYKKQQAIAMRLFKETSNSPFFYWTIMSIVMQAHQDPALAQKMFLPLAQKMMTAHLVKTPYKYLQEIDLHLMVLEGLKQYKDCAALLQSDELQQFEHSRSQIIQKLLNLHIQSKNYDEVERITWTELEDNPDDWYLWKCLVEVGFEKIVESENSNAEAVEFWQRTCDLADRKLAYRGPKMAKLYFLMKLRSGPEKTKNLDSAALAQGSPVYIMLAYIKQFFSKPTCFPDLRMFISMLNDEEKKALDNLMTLFVGDILSAEEAKEGDETQIWAIVLYEKMRRAMQLTDGMTREEKRKHIRHVMSQMMTNGLSDLAGGALTQLIAVVLWEEWKKNGDRQAAFELLLILEWSAIRFKADPFAKILLIKIYAYYGNLLRITALTKLLDIKSMQKEALGYLTFPLFEMSGRINMAIVHYTSLSAFYDNAEREVIDCVVSAYKNGGFAHVQPLVELADNMKWSMQAIAGDVSNRYLSGLFAIEQFDEAVNTLHGDEGDYDWKKLVDNRDFGIIPPFYAVDHTEYLAKIINYSKEEFLDHMKLCHYLCKAIASVGRVGKTSVSQMHTAIGKFIDHYDHCKKTHQSEHELASDMHAPCPIRLSEWLHSAGLGALRNFLSALLNCQEDENSHETKLLNLEDLKKQLTKAVSIFDLPPPGQSIEPLSLHSHLFAASRALQALASMRILVEACKTRFGGKATPPNSYYQSAHEILRSAAKELLARLAEIHSLLGQPGIVPQVGTDWGLTAMEILTEQSLAVETRFCKSYGSAIEQMQESISQIFA</sequence>
<dbReference type="Pfam" id="PF09797">
    <property type="entry name" value="NatB_MDM20"/>
    <property type="match status" value="1"/>
</dbReference>
<dbReference type="GO" id="GO:0031416">
    <property type="term" value="C:NatB complex"/>
    <property type="evidence" value="ECO:0007669"/>
    <property type="project" value="TreeGrafter"/>
</dbReference>
<proteinExistence type="inferred from homology"/>
<dbReference type="OrthoDB" id="1874341at2759"/>
<evidence type="ECO:0000313" key="5">
    <source>
        <dbReference type="Proteomes" id="UP000218231"/>
    </source>
</evidence>
<keyword evidence="2" id="KW-0802">TPR repeat</keyword>
<dbReference type="AlphaFoldDB" id="A0A2A2L028"/>
<evidence type="ECO:0000313" key="4">
    <source>
        <dbReference type="EMBL" id="PAV79467.1"/>
    </source>
</evidence>
<dbReference type="InterPro" id="IPR019183">
    <property type="entry name" value="NAA25_NatB_aux_su"/>
</dbReference>
<dbReference type="EMBL" id="LIAE01007415">
    <property type="protein sequence ID" value="PAV79467.1"/>
    <property type="molecule type" value="Genomic_DNA"/>
</dbReference>
<dbReference type="Gene3D" id="1.25.40.1040">
    <property type="match status" value="1"/>
</dbReference>
<comment type="similarity">
    <text evidence="1">Belongs to the MDM20/NAA25 family.</text>
</comment>
<comment type="caution">
    <text evidence="4">The sequence shown here is derived from an EMBL/GenBank/DDBJ whole genome shotgun (WGS) entry which is preliminary data.</text>
</comment>
<accession>A0A2A2L028</accession>
<dbReference type="SUPFAM" id="SSF48452">
    <property type="entry name" value="TPR-like"/>
    <property type="match status" value="1"/>
</dbReference>